<organism evidence="2">
    <name type="scientific">Plasmodium vivax</name>
    <name type="common">malaria parasite P. vivax</name>
    <dbReference type="NCBI Taxonomy" id="5855"/>
    <lineage>
        <taxon>Eukaryota</taxon>
        <taxon>Sar</taxon>
        <taxon>Alveolata</taxon>
        <taxon>Apicomplexa</taxon>
        <taxon>Aconoidasida</taxon>
        <taxon>Haemosporida</taxon>
        <taxon>Plasmodiidae</taxon>
        <taxon>Plasmodium</taxon>
        <taxon>Plasmodium (Plasmodium)</taxon>
    </lineage>
</organism>
<evidence type="ECO:0000256" key="1">
    <source>
        <dbReference type="SAM" id="MobiDB-lite"/>
    </source>
</evidence>
<reference evidence="2" key="1">
    <citation type="submission" date="2016-07" db="EMBL/GenBank/DDBJ databases">
        <authorList>
            <consortium name="Pathogen Informatics"/>
        </authorList>
    </citation>
    <scope>NUCLEOTIDE SEQUENCE</scope>
</reference>
<dbReference type="OrthoDB" id="10298162at2759"/>
<evidence type="ECO:0000313" key="2">
    <source>
        <dbReference type="EMBL" id="VUZ99704.1"/>
    </source>
</evidence>
<dbReference type="Proteomes" id="UP000220605">
    <property type="component" value="Unassembled WGS sequence"/>
</dbReference>
<feature type="compositionally biased region" description="Basic and acidic residues" evidence="1">
    <location>
        <begin position="228"/>
        <end position="238"/>
    </location>
</feature>
<dbReference type="VEuPathDB" id="PlasmoDB:PVW1_100060200"/>
<accession>A0A565A4Z4</accession>
<dbReference type="InterPro" id="IPR008780">
    <property type="entry name" value="Plasmodium_Vir"/>
</dbReference>
<feature type="compositionally biased region" description="Basic and acidic residues" evidence="1">
    <location>
        <begin position="275"/>
        <end position="285"/>
    </location>
</feature>
<dbReference type="VEuPathDB" id="PlasmoDB:PVP01_0004190"/>
<name>A0A565A4Z4_PLAVI</name>
<protein>
    <submittedName>
        <fullName evidence="2">VIR protein</fullName>
    </submittedName>
</protein>
<dbReference type="VEuPathDB" id="PlasmoDB:PVX_108255"/>
<feature type="region of interest" description="Disordered" evidence="1">
    <location>
        <begin position="216"/>
        <end position="295"/>
    </location>
</feature>
<gene>
    <name evidence="2" type="ORF">PVP01_0004190</name>
</gene>
<sequence length="467" mass="54285">MATGSPKPSYLTYNDYEYFRKKFNPDWVTRFNTDVFNKVINKTTDEKGKQKYDSIFREIFRHISNSNVFMFDDSAKACNYISYILYKEVEKKSNVKYNEDTFNTTKKFVQKFKDEYGYTNEFCESKMVYLDSKIYEKLKYLYDLYDKYYEYTKNVFRDEYVEKCNTLGYAIQYHNHIVDNYEEDSDLINKSLVMKGLIEKLALQPYDKCQYRKDQLHKSKIESNPPREQSEVDTKARPQVESLKAQLEESVSRTIIASEGRTRTQEQQQQADITHGQKEHQEHHTNSVTIDHSNETESRAVSVDYRGPVHNHLSRQYGHPSHEVLSIHNKESGRFPEQGYYRERGYSYDSQLENNLGSLEERNNILGDPLSSSSEGRGFIHNVKDTISGIIGEVDPIPVVGVSGGMGALFLLFRYTPLGTFFRGGRGRSHRIPRSFNGQFLGGFPGYEEYDVGHIGYGPMNMNPLAE</sequence>
<dbReference type="VEuPathDB" id="PlasmoDB:PVPAM_010008800"/>
<proteinExistence type="predicted"/>
<dbReference type="Pfam" id="PF05795">
    <property type="entry name" value="Plasmodium_Vir"/>
    <property type="match status" value="1"/>
</dbReference>
<dbReference type="EMBL" id="FLZR02000010">
    <property type="protein sequence ID" value="VUZ99704.1"/>
    <property type="molecule type" value="Genomic_DNA"/>
</dbReference>
<dbReference type="AlphaFoldDB" id="A0A565A4Z4"/>